<accession>A0A2X0IMI8</accession>
<sequence length="198" mass="21713">MTDDRPQLAPEEISRLRAVADELSEVAARQQEHWKVEITDGQVTVMMMSPSGQHGANVIRLRRQIEQQDPGVAAFSDTDTEDPVTGLRKVPDLMVVPESEVDSVGARVSSRVVLLAVEVVSPGNPRNDLEVKARDYPVMGVPCYLVVDPRKGAGTVYSDPSQGPDGVRYRKAVPFAFGDRIAVGPWSIDTSGLRRYED</sequence>
<keyword evidence="2" id="KW-0378">Hydrolase</keyword>
<dbReference type="CDD" id="cd06260">
    <property type="entry name" value="DUF820-like"/>
    <property type="match status" value="1"/>
</dbReference>
<dbReference type="SUPFAM" id="SSF52980">
    <property type="entry name" value="Restriction endonuclease-like"/>
    <property type="match status" value="1"/>
</dbReference>
<keyword evidence="3" id="KW-1185">Reference proteome</keyword>
<dbReference type="PANTHER" id="PTHR35400:SF3">
    <property type="entry name" value="SLL1072 PROTEIN"/>
    <property type="match status" value="1"/>
</dbReference>
<dbReference type="OrthoDB" id="3423889at2"/>
<organism evidence="2 3">
    <name type="scientific">Streptacidiphilus pinicola</name>
    <dbReference type="NCBI Taxonomy" id="2219663"/>
    <lineage>
        <taxon>Bacteria</taxon>
        <taxon>Bacillati</taxon>
        <taxon>Actinomycetota</taxon>
        <taxon>Actinomycetes</taxon>
        <taxon>Kitasatosporales</taxon>
        <taxon>Streptomycetaceae</taxon>
        <taxon>Streptacidiphilus</taxon>
    </lineage>
</organism>
<comment type="caution">
    <text evidence="2">The sequence shown here is derived from an EMBL/GenBank/DDBJ whole genome shotgun (WGS) entry which is preliminary data.</text>
</comment>
<dbReference type="PANTHER" id="PTHR35400">
    <property type="entry name" value="SLR1083 PROTEIN"/>
    <property type="match status" value="1"/>
</dbReference>
<dbReference type="RefSeq" id="WP_111501498.1">
    <property type="nucleotide sequence ID" value="NZ_QKYN01000059.1"/>
</dbReference>
<dbReference type="Gene3D" id="3.90.1570.10">
    <property type="entry name" value="tt1808, chain A"/>
    <property type="match status" value="1"/>
</dbReference>
<keyword evidence="2" id="KW-0255">Endonuclease</keyword>
<reference evidence="2 3" key="1">
    <citation type="submission" date="2018-06" db="EMBL/GenBank/DDBJ databases">
        <title>Streptacidiphilus pinicola sp. nov., isolated from pine grove soil.</title>
        <authorList>
            <person name="Roh S.G."/>
            <person name="Park S."/>
            <person name="Kim M.-K."/>
            <person name="Yun B.-R."/>
            <person name="Park J."/>
            <person name="Kim M.J."/>
            <person name="Kim Y.S."/>
            <person name="Kim S.B."/>
        </authorList>
    </citation>
    <scope>NUCLEOTIDE SEQUENCE [LARGE SCALE GENOMIC DNA]</scope>
    <source>
        <strain evidence="2 3">MMS16-CNU450</strain>
    </source>
</reference>
<keyword evidence="2" id="KW-0540">Nuclease</keyword>
<protein>
    <submittedName>
        <fullName evidence="2">Uma2 family endonuclease</fullName>
    </submittedName>
</protein>
<gene>
    <name evidence="2" type="ORF">DN069_15095</name>
</gene>
<dbReference type="InterPro" id="IPR011335">
    <property type="entry name" value="Restrct_endonuc-II-like"/>
</dbReference>
<dbReference type="GO" id="GO:0004519">
    <property type="term" value="F:endonuclease activity"/>
    <property type="evidence" value="ECO:0007669"/>
    <property type="project" value="UniProtKB-KW"/>
</dbReference>
<proteinExistence type="predicted"/>
<feature type="domain" description="Putative restriction endonuclease" evidence="1">
    <location>
        <begin position="27"/>
        <end position="182"/>
    </location>
</feature>
<dbReference type="EMBL" id="QKYN01000059">
    <property type="protein sequence ID" value="RAG84763.1"/>
    <property type="molecule type" value="Genomic_DNA"/>
</dbReference>
<evidence type="ECO:0000313" key="2">
    <source>
        <dbReference type="EMBL" id="RAG84763.1"/>
    </source>
</evidence>
<name>A0A2X0IMI8_9ACTN</name>
<dbReference type="Pfam" id="PF05685">
    <property type="entry name" value="Uma2"/>
    <property type="match status" value="1"/>
</dbReference>
<evidence type="ECO:0000259" key="1">
    <source>
        <dbReference type="Pfam" id="PF05685"/>
    </source>
</evidence>
<evidence type="ECO:0000313" key="3">
    <source>
        <dbReference type="Proteomes" id="UP000248889"/>
    </source>
</evidence>
<dbReference type="AlphaFoldDB" id="A0A2X0IMI8"/>
<dbReference type="InterPro" id="IPR008538">
    <property type="entry name" value="Uma2"/>
</dbReference>
<dbReference type="Proteomes" id="UP000248889">
    <property type="component" value="Unassembled WGS sequence"/>
</dbReference>
<dbReference type="InterPro" id="IPR012296">
    <property type="entry name" value="Nuclease_put_TT1808"/>
</dbReference>